<accession>A0ABQ0KWH4</accession>
<evidence type="ECO:0000256" key="2">
    <source>
        <dbReference type="ARBA" id="ARBA00005179"/>
    </source>
</evidence>
<keyword evidence="8 9" id="KW-0503">Monooxygenase</keyword>
<keyword evidence="10" id="KW-0812">Transmembrane</keyword>
<dbReference type="PRINTS" id="PR00385">
    <property type="entry name" value="P450"/>
</dbReference>
<gene>
    <name evidence="11" type="ORF">MCHLO_00289</name>
</gene>
<evidence type="ECO:0000256" key="3">
    <source>
        <dbReference type="ARBA" id="ARBA00010617"/>
    </source>
</evidence>
<keyword evidence="4 9" id="KW-0349">Heme</keyword>
<dbReference type="InterPro" id="IPR001128">
    <property type="entry name" value="Cyt_P450"/>
</dbReference>
<dbReference type="Gene3D" id="1.10.630.10">
    <property type="entry name" value="Cytochrome P450"/>
    <property type="match status" value="1"/>
</dbReference>
<evidence type="ECO:0000256" key="6">
    <source>
        <dbReference type="ARBA" id="ARBA00023002"/>
    </source>
</evidence>
<evidence type="ECO:0000256" key="9">
    <source>
        <dbReference type="RuleBase" id="RU000461"/>
    </source>
</evidence>
<evidence type="ECO:0000256" key="7">
    <source>
        <dbReference type="ARBA" id="ARBA00023004"/>
    </source>
</evidence>
<dbReference type="EMBL" id="DF838098">
    <property type="protein sequence ID" value="GAT42577.1"/>
    <property type="molecule type" value="Genomic_DNA"/>
</dbReference>
<dbReference type="SUPFAM" id="SSF48264">
    <property type="entry name" value="Cytochrome P450"/>
    <property type="match status" value="1"/>
</dbReference>
<dbReference type="CDD" id="cd11065">
    <property type="entry name" value="CYP64-like"/>
    <property type="match status" value="1"/>
</dbReference>
<proteinExistence type="inferred from homology"/>
<dbReference type="PANTHER" id="PTHR46300:SF7">
    <property type="entry name" value="P450, PUTATIVE (EUROFUNG)-RELATED"/>
    <property type="match status" value="1"/>
</dbReference>
<sequence>MSDTTFALPVPVLTLVVGVGSLGVYALARRAQKQRSRLPLPPGPKKFPLVGNLFDMPRERPWEAWHQFSQKFDSDIVHLDIAGNSIVVLESIEATRELFERRSSLYSQRGRFPMVLELMDWSWSLGLLKYGDWWRRARKAMHDSFNVTAVKQFQPQQTKAAHALLRGLLQDPRDIMSPIRHMAAALIMDVTYGIEVQPKNDPYIQVVTDAMHAFALTSVPGAFLVDTFPILKYVPSWVPGAGFKRLAAEWRKSIQAMFDAPWEETNRQLDADTAGQSFTADALRALDNSTTKNREAIEQEKYLIKTVAANVYGAGADTTVASLGWFVLAMLAYPEAQKKAQAELDEVLGHGNLPTFGDQPALPYTTALVKEVLRWRAVTPLGVPHFVDVEDEYAGYRIPAGSTVIGNVWALLRDENIYPDPIPFKPERFLRDGKLDPTVRDPDTIAFGFGRRICPGKTFATTTVWINVASMLATLNIEKCVNAEGKVVEPTYEAFPGLISGPLAFECAITPRSQQAAQAIQATL</sequence>
<evidence type="ECO:0000256" key="1">
    <source>
        <dbReference type="ARBA" id="ARBA00001971"/>
    </source>
</evidence>
<evidence type="ECO:0000256" key="4">
    <source>
        <dbReference type="ARBA" id="ARBA00022617"/>
    </source>
</evidence>
<dbReference type="Proteomes" id="UP000815677">
    <property type="component" value="Unassembled WGS sequence"/>
</dbReference>
<dbReference type="InterPro" id="IPR036396">
    <property type="entry name" value="Cyt_P450_sf"/>
</dbReference>
<evidence type="ECO:0000256" key="8">
    <source>
        <dbReference type="ARBA" id="ARBA00023033"/>
    </source>
</evidence>
<keyword evidence="12" id="KW-1185">Reference proteome</keyword>
<name>A0ABQ0KWH4_MYCCL</name>
<comment type="pathway">
    <text evidence="2">Secondary metabolite biosynthesis.</text>
</comment>
<keyword evidence="10" id="KW-1133">Transmembrane helix</keyword>
<evidence type="ECO:0000256" key="10">
    <source>
        <dbReference type="SAM" id="Phobius"/>
    </source>
</evidence>
<evidence type="ECO:0000313" key="12">
    <source>
        <dbReference type="Proteomes" id="UP000815677"/>
    </source>
</evidence>
<evidence type="ECO:0000256" key="5">
    <source>
        <dbReference type="ARBA" id="ARBA00022723"/>
    </source>
</evidence>
<dbReference type="PROSITE" id="PS00086">
    <property type="entry name" value="CYTOCHROME_P450"/>
    <property type="match status" value="1"/>
</dbReference>
<evidence type="ECO:0000313" key="11">
    <source>
        <dbReference type="EMBL" id="GAT42577.1"/>
    </source>
</evidence>
<protein>
    <submittedName>
        <fullName evidence="11">Cytochrome P450</fullName>
    </submittedName>
</protein>
<keyword evidence="6 9" id="KW-0560">Oxidoreductase</keyword>
<dbReference type="InterPro" id="IPR050364">
    <property type="entry name" value="Cytochrome_P450_fung"/>
</dbReference>
<feature type="transmembrane region" description="Helical" evidence="10">
    <location>
        <begin position="6"/>
        <end position="28"/>
    </location>
</feature>
<dbReference type="PRINTS" id="PR00463">
    <property type="entry name" value="EP450I"/>
</dbReference>
<keyword evidence="5 9" id="KW-0479">Metal-binding</keyword>
<reference evidence="11" key="1">
    <citation type="submission" date="2014-09" db="EMBL/GenBank/DDBJ databases">
        <title>Genome sequence of the luminous mushroom Mycena chlorophos for searching fungal bioluminescence genes.</title>
        <authorList>
            <person name="Tanaka Y."/>
            <person name="Kasuga D."/>
            <person name="Oba Y."/>
            <person name="Hase S."/>
            <person name="Sato K."/>
            <person name="Oba Y."/>
            <person name="Sakakibara Y."/>
        </authorList>
    </citation>
    <scope>NUCLEOTIDE SEQUENCE</scope>
</reference>
<dbReference type="InterPro" id="IPR017972">
    <property type="entry name" value="Cyt_P450_CS"/>
</dbReference>
<organism evidence="11 12">
    <name type="scientific">Mycena chlorophos</name>
    <name type="common">Agaric fungus</name>
    <name type="synonym">Agaricus chlorophos</name>
    <dbReference type="NCBI Taxonomy" id="658473"/>
    <lineage>
        <taxon>Eukaryota</taxon>
        <taxon>Fungi</taxon>
        <taxon>Dikarya</taxon>
        <taxon>Basidiomycota</taxon>
        <taxon>Agaricomycotina</taxon>
        <taxon>Agaricomycetes</taxon>
        <taxon>Agaricomycetidae</taxon>
        <taxon>Agaricales</taxon>
        <taxon>Marasmiineae</taxon>
        <taxon>Mycenaceae</taxon>
        <taxon>Mycena</taxon>
    </lineage>
</organism>
<dbReference type="InterPro" id="IPR002401">
    <property type="entry name" value="Cyt_P450_E_grp-I"/>
</dbReference>
<comment type="cofactor">
    <cofactor evidence="1">
        <name>heme</name>
        <dbReference type="ChEBI" id="CHEBI:30413"/>
    </cofactor>
</comment>
<keyword evidence="10" id="KW-0472">Membrane</keyword>
<dbReference type="Pfam" id="PF00067">
    <property type="entry name" value="p450"/>
    <property type="match status" value="1"/>
</dbReference>
<comment type="similarity">
    <text evidence="3 9">Belongs to the cytochrome P450 family.</text>
</comment>
<keyword evidence="7 9" id="KW-0408">Iron</keyword>
<dbReference type="PANTHER" id="PTHR46300">
    <property type="entry name" value="P450, PUTATIVE (EUROFUNG)-RELATED-RELATED"/>
    <property type="match status" value="1"/>
</dbReference>